<reference evidence="3" key="1">
    <citation type="journal article" date="2015" name="PLoS Genet.">
        <title>Genome Sequence and Transcriptome Analyses of Chrysochromulina tobin: Metabolic Tools for Enhanced Algal Fitness in the Prominent Order Prymnesiales (Haptophyceae).</title>
        <authorList>
            <person name="Hovde B.T."/>
            <person name="Deodato C.R."/>
            <person name="Hunsperger H.M."/>
            <person name="Ryken S.A."/>
            <person name="Yost W."/>
            <person name="Jha R.K."/>
            <person name="Patterson J."/>
            <person name="Monnat R.J. Jr."/>
            <person name="Barlow S.B."/>
            <person name="Starkenburg S.R."/>
            <person name="Cattolico R.A."/>
        </authorList>
    </citation>
    <scope>NUCLEOTIDE SEQUENCE</scope>
    <source>
        <strain evidence="3">CCMP291</strain>
    </source>
</reference>
<dbReference type="PANTHER" id="PTHR31449">
    <property type="entry name" value="UPF0598 PROTEIN C8ORF82"/>
    <property type="match status" value="1"/>
</dbReference>
<evidence type="ECO:0000313" key="3">
    <source>
        <dbReference type="Proteomes" id="UP000037460"/>
    </source>
</evidence>
<dbReference type="EMBL" id="JWZX01001947">
    <property type="protein sequence ID" value="KOO31722.1"/>
    <property type="molecule type" value="Genomic_DNA"/>
</dbReference>
<dbReference type="InterPro" id="IPR028108">
    <property type="entry name" value="DUF4505"/>
</dbReference>
<protein>
    <submittedName>
        <fullName evidence="2">Upf0598 protein</fullName>
    </submittedName>
</protein>
<evidence type="ECO:0000256" key="1">
    <source>
        <dbReference type="ARBA" id="ARBA00006322"/>
    </source>
</evidence>
<keyword evidence="3" id="KW-1185">Reference proteome</keyword>
<proteinExistence type="inferred from homology"/>
<comment type="similarity">
    <text evidence="1">Belongs to the UPF0598 family.</text>
</comment>
<dbReference type="PANTHER" id="PTHR31449:SF3">
    <property type="entry name" value="UPF0598 PROTEIN C8ORF82"/>
    <property type="match status" value="1"/>
</dbReference>
<dbReference type="AlphaFoldDB" id="A0A0M0JZF8"/>
<evidence type="ECO:0000313" key="2">
    <source>
        <dbReference type="EMBL" id="KOO31722.1"/>
    </source>
</evidence>
<dbReference type="OrthoDB" id="10260024at2759"/>
<comment type="caution">
    <text evidence="2">The sequence shown here is derived from an EMBL/GenBank/DDBJ whole genome shotgun (WGS) entry which is preliminary data.</text>
</comment>
<accession>A0A0M0JZF8</accession>
<name>A0A0M0JZF8_9EUKA</name>
<gene>
    <name evidence="2" type="ORF">Ctob_010763</name>
</gene>
<dbReference type="Proteomes" id="UP000037460">
    <property type="component" value="Unassembled WGS sequence"/>
</dbReference>
<dbReference type="Pfam" id="PF14956">
    <property type="entry name" value="DUF4505"/>
    <property type="match status" value="1"/>
</dbReference>
<sequence length="259" mass="29702">MYCDAKRGQERRHSVAEVEKQAAERAEVEAQAAAAEVSAENYSSDTWPDGTPKRYRGREAWKNWIEFNSPYTSQTDELNRRRHYFFHVDSRGRLWRKELHRLDEHDGEMRDPRTLDYFFGHMQPNATGLHQERFPFLSRRAHEHYFTSCAVAPIVFNDLREGELRFLCPDGDLAPSVTTAFEPASLQLSYDGQLFHPCATKAVDEVGGRPRALELMALLESSTAQQLLECCELREAADGTEVVLLRWGGKDVALRRVGK</sequence>
<organism evidence="2 3">
    <name type="scientific">Chrysochromulina tobinii</name>
    <dbReference type="NCBI Taxonomy" id="1460289"/>
    <lineage>
        <taxon>Eukaryota</taxon>
        <taxon>Haptista</taxon>
        <taxon>Haptophyta</taxon>
        <taxon>Prymnesiophyceae</taxon>
        <taxon>Prymnesiales</taxon>
        <taxon>Chrysochromulinaceae</taxon>
        <taxon>Chrysochromulina</taxon>
    </lineage>
</organism>